<dbReference type="EMBL" id="NHSD01000211">
    <property type="protein sequence ID" value="MBK5927153.1"/>
    <property type="molecule type" value="Genomic_DNA"/>
</dbReference>
<evidence type="ECO:0000313" key="3">
    <source>
        <dbReference type="Proteomes" id="UP000706333"/>
    </source>
</evidence>
<dbReference type="AlphaFoldDB" id="A0A934TLC6"/>
<proteinExistence type="predicted"/>
<dbReference type="Proteomes" id="UP000706333">
    <property type="component" value="Unassembled WGS sequence"/>
</dbReference>
<organism evidence="2 3">
    <name type="scientific">Rhodobaculum claviforme</name>
    <dbReference type="NCBI Taxonomy" id="1549854"/>
    <lineage>
        <taxon>Bacteria</taxon>
        <taxon>Pseudomonadati</taxon>
        <taxon>Pseudomonadota</taxon>
        <taxon>Alphaproteobacteria</taxon>
        <taxon>Rhodobacterales</taxon>
        <taxon>Paracoccaceae</taxon>
        <taxon>Rhodobaculum</taxon>
    </lineage>
</organism>
<gene>
    <name evidence="2" type="ORF">CCR87_07335</name>
</gene>
<dbReference type="SUPFAM" id="SSF52540">
    <property type="entry name" value="P-loop containing nucleoside triphosphate hydrolases"/>
    <property type="match status" value="1"/>
</dbReference>
<keyword evidence="3" id="KW-1185">Reference proteome</keyword>
<evidence type="ECO:0000259" key="1">
    <source>
        <dbReference type="Pfam" id="PF01656"/>
    </source>
</evidence>
<reference evidence="2" key="2">
    <citation type="journal article" date="2020" name="Microorganisms">
        <title>Osmotic Adaptation and Compatible Solute Biosynthesis of Phototrophic Bacteria as Revealed from Genome Analyses.</title>
        <authorList>
            <person name="Imhoff J.F."/>
            <person name="Rahn T."/>
            <person name="Kunzel S."/>
            <person name="Keller A."/>
            <person name="Neulinger S.C."/>
        </authorList>
    </citation>
    <scope>NUCLEOTIDE SEQUENCE</scope>
    <source>
        <strain evidence="2">LMG 28126</strain>
    </source>
</reference>
<comment type="caution">
    <text evidence="2">The sequence shown here is derived from an EMBL/GenBank/DDBJ whole genome shotgun (WGS) entry which is preliminary data.</text>
</comment>
<dbReference type="Gene3D" id="3.40.50.300">
    <property type="entry name" value="P-loop containing nucleotide triphosphate hydrolases"/>
    <property type="match status" value="1"/>
</dbReference>
<reference evidence="2" key="1">
    <citation type="submission" date="2017-05" db="EMBL/GenBank/DDBJ databases">
        <authorList>
            <person name="Imhoff J.F."/>
            <person name="Rahn T."/>
            <person name="Kuenzel S."/>
            <person name="Neulinger S.C."/>
        </authorList>
    </citation>
    <scope>NUCLEOTIDE SEQUENCE</scope>
    <source>
        <strain evidence="2">LMG 28126</strain>
    </source>
</reference>
<dbReference type="InterPro" id="IPR027417">
    <property type="entry name" value="P-loop_NTPase"/>
</dbReference>
<dbReference type="InterPro" id="IPR002586">
    <property type="entry name" value="CobQ/CobB/MinD/ParA_Nub-bd_dom"/>
</dbReference>
<sequence length="265" mass="28315">MTRTLLTTSSQKGGVGKTMFAAALLDTLRQSGQRVDGYDADGAIGGLVDLHGSRTSDGHLQDPQDPSQGVVPYDIRDADSRGLLINCLETDARVMLHDLAGGALGALCMLFGDDPATGLIGLDQTLDDLDVNMTILHLVNRDEGSVVSVGQYLDLTTPCRRIGHVAVINRHRAREADLWAWLGTADGQHGGKTRERLLDRGGMEMCLPALDDGAAALALAASAPFSVASQHRDLPLIQRQRIRQFLRAFDAELTPEIRATLGVGG</sequence>
<feature type="domain" description="CobQ/CobB/MinD/ParA nucleotide binding" evidence="1">
    <location>
        <begin position="7"/>
        <end position="43"/>
    </location>
</feature>
<name>A0A934TLC6_9RHOB</name>
<accession>A0A934TLC6</accession>
<protein>
    <recommendedName>
        <fullName evidence="1">CobQ/CobB/MinD/ParA nucleotide binding domain-containing protein</fullName>
    </recommendedName>
</protein>
<dbReference type="Pfam" id="PF01656">
    <property type="entry name" value="CbiA"/>
    <property type="match status" value="1"/>
</dbReference>
<evidence type="ECO:0000313" key="2">
    <source>
        <dbReference type="EMBL" id="MBK5927153.1"/>
    </source>
</evidence>
<dbReference type="RefSeq" id="WP_201156918.1">
    <property type="nucleotide sequence ID" value="NZ_NHSD01000211.1"/>
</dbReference>